<reference evidence="3" key="1">
    <citation type="submission" date="2021-12" db="EMBL/GenBank/DDBJ databases">
        <authorList>
            <person name="King R."/>
        </authorList>
    </citation>
    <scope>NUCLEOTIDE SEQUENCE</scope>
</reference>
<keyword evidence="1" id="KW-0175">Coiled coil</keyword>
<feature type="compositionally biased region" description="Polar residues" evidence="2">
    <location>
        <begin position="453"/>
        <end position="466"/>
    </location>
</feature>
<feature type="compositionally biased region" description="Low complexity" evidence="2">
    <location>
        <begin position="530"/>
        <end position="541"/>
    </location>
</feature>
<feature type="compositionally biased region" description="Polar residues" evidence="2">
    <location>
        <begin position="691"/>
        <end position="703"/>
    </location>
</feature>
<feature type="compositionally biased region" description="Polar residues" evidence="2">
    <location>
        <begin position="623"/>
        <end position="640"/>
    </location>
</feature>
<proteinExistence type="predicted"/>
<feature type="region of interest" description="Disordered" evidence="2">
    <location>
        <begin position="499"/>
        <end position="752"/>
    </location>
</feature>
<feature type="compositionally biased region" description="Basic and acidic residues" evidence="2">
    <location>
        <begin position="610"/>
        <end position="621"/>
    </location>
</feature>
<evidence type="ECO:0000256" key="2">
    <source>
        <dbReference type="SAM" id="MobiDB-lite"/>
    </source>
</evidence>
<dbReference type="EMBL" id="OU963896">
    <property type="protein sequence ID" value="CAH0404530.1"/>
    <property type="molecule type" value="Genomic_DNA"/>
</dbReference>
<feature type="region of interest" description="Disordered" evidence="2">
    <location>
        <begin position="299"/>
        <end position="370"/>
    </location>
</feature>
<feature type="region of interest" description="Disordered" evidence="2">
    <location>
        <begin position="36"/>
        <end position="56"/>
    </location>
</feature>
<gene>
    <name evidence="3" type="ORF">CHILSU_LOCUS7871</name>
</gene>
<keyword evidence="4" id="KW-1185">Reference proteome</keyword>
<organism evidence="3 4">
    <name type="scientific">Chilo suppressalis</name>
    <name type="common">Asiatic rice borer moth</name>
    <dbReference type="NCBI Taxonomy" id="168631"/>
    <lineage>
        <taxon>Eukaryota</taxon>
        <taxon>Metazoa</taxon>
        <taxon>Ecdysozoa</taxon>
        <taxon>Arthropoda</taxon>
        <taxon>Hexapoda</taxon>
        <taxon>Insecta</taxon>
        <taxon>Pterygota</taxon>
        <taxon>Neoptera</taxon>
        <taxon>Endopterygota</taxon>
        <taxon>Lepidoptera</taxon>
        <taxon>Glossata</taxon>
        <taxon>Ditrysia</taxon>
        <taxon>Pyraloidea</taxon>
        <taxon>Crambidae</taxon>
        <taxon>Crambinae</taxon>
        <taxon>Chilo</taxon>
    </lineage>
</organism>
<evidence type="ECO:0000256" key="1">
    <source>
        <dbReference type="SAM" id="Coils"/>
    </source>
</evidence>
<feature type="compositionally biased region" description="Pro residues" evidence="2">
    <location>
        <begin position="555"/>
        <end position="567"/>
    </location>
</feature>
<feature type="compositionally biased region" description="Basic and acidic residues" evidence="2">
    <location>
        <begin position="500"/>
        <end position="512"/>
    </location>
</feature>
<sequence>MALRNTIGSYARLQLRSSRGTALSRWAHGQISCGKEGSAAPECAPPPCQREPPPPCRARPPRRLTATRVVCCPPPAGDPPPCSPPCAPQSLTCADALPKSKRAARAATCGPKKECGLELDRVARRLARMERQRRLEYEEEVAAKKACREPFPAPVAYSLSSMRSCCRATDGRDYALTCRAPPPPACGPARTPPPPQCVELVRDNECQVRAPHYIDPCAHTPRTIVHIDRSGRPDSAPEENAPAIDPKTRNSTRSEPVRAPAARAKRFTKRLMESLSLSKAPAATCPRRTCDAECEGEGAKRAGDSGWCSSMKPPPAAPPACREPSPTELLARRPPNRCGPKDSRRFHTAARTDAKTEDGKAQSASRIKSDAEKLEEVLKDRENYAEAGRGRIVVGEDSTVDEANETAGLDICIPPGAEKLSVRVSLDKGCGKRASKCETTASRKGKEIEKVSSKNTVKSPRGTTSAPPLAVSRCRGTGSELPEKRESWLSIKSLLSGYRKGADAKRPKKDSAHTSTCPTKTQIKSSFQTSPCEPSDSFSSSKDLPTTSSASRKSPVPPIPCYPPFPSSVPENPQPCKSPADTSHKAPISSPCKPSLPPPPPMTDCPPSKPKTDEPLSKPKTDCPSNATTDYPPSKINTGCNPYKSKTDCPPSKAKTDSPPCKAKTDSPPCKAKTDCPPYKSKTDSPPFIPKTNSTPSKTNTDYPSKAKTDCPPYKSKTDSPPFIPKTNSTPSKTNTDYPSKAKTDCPPSKLKDPCSTNKMKFLTDIELQLQTILLKR</sequence>
<name>A0ABN8B5D6_CHISP</name>
<evidence type="ECO:0000313" key="4">
    <source>
        <dbReference type="Proteomes" id="UP001153292"/>
    </source>
</evidence>
<dbReference type="Proteomes" id="UP001153292">
    <property type="component" value="Chromosome 3"/>
</dbReference>
<feature type="compositionally biased region" description="Polar residues" evidence="2">
    <location>
        <begin position="513"/>
        <end position="529"/>
    </location>
</feature>
<feature type="coiled-coil region" evidence="1">
    <location>
        <begin position="112"/>
        <end position="139"/>
    </location>
</feature>
<feature type="compositionally biased region" description="Basic and acidic residues" evidence="2">
    <location>
        <begin position="339"/>
        <end position="360"/>
    </location>
</feature>
<feature type="region of interest" description="Disordered" evidence="2">
    <location>
        <begin position="435"/>
        <end position="486"/>
    </location>
</feature>
<accession>A0ABN8B5D6</accession>
<feature type="compositionally biased region" description="Pro residues" evidence="2">
    <location>
        <begin position="594"/>
        <end position="609"/>
    </location>
</feature>
<evidence type="ECO:0000313" key="3">
    <source>
        <dbReference type="EMBL" id="CAH0404530.1"/>
    </source>
</evidence>
<feature type="compositionally biased region" description="Polar residues" evidence="2">
    <location>
        <begin position="542"/>
        <end position="552"/>
    </location>
</feature>
<feature type="region of interest" description="Disordered" evidence="2">
    <location>
        <begin position="228"/>
        <end position="261"/>
    </location>
</feature>
<feature type="compositionally biased region" description="Pro residues" evidence="2">
    <location>
        <begin position="43"/>
        <end position="56"/>
    </location>
</feature>
<feature type="compositionally biased region" description="Polar residues" evidence="2">
    <location>
        <begin position="726"/>
        <end position="738"/>
    </location>
</feature>
<protein>
    <submittedName>
        <fullName evidence="3">Uncharacterized protein</fullName>
    </submittedName>
</protein>